<proteinExistence type="predicted"/>
<dbReference type="EMBL" id="JAODUO010000895">
    <property type="protein sequence ID" value="KAK2173176.1"/>
    <property type="molecule type" value="Genomic_DNA"/>
</dbReference>
<evidence type="ECO:0000259" key="2">
    <source>
        <dbReference type="Pfam" id="PF25815"/>
    </source>
</evidence>
<protein>
    <recommendedName>
        <fullName evidence="2">CTHRC1 C-terminal domain-containing protein</fullName>
    </recommendedName>
</protein>
<dbReference type="AlphaFoldDB" id="A0AAD9KKL7"/>
<gene>
    <name evidence="3" type="ORF">NP493_895g01031</name>
</gene>
<keyword evidence="1" id="KW-0732">Signal</keyword>
<evidence type="ECO:0000256" key="1">
    <source>
        <dbReference type="SAM" id="SignalP"/>
    </source>
</evidence>
<feature type="signal peptide" evidence="1">
    <location>
        <begin position="1"/>
        <end position="19"/>
    </location>
</feature>
<name>A0AAD9KKL7_RIDPI</name>
<organism evidence="3 4">
    <name type="scientific">Ridgeia piscesae</name>
    <name type="common">Tubeworm</name>
    <dbReference type="NCBI Taxonomy" id="27915"/>
    <lineage>
        <taxon>Eukaryota</taxon>
        <taxon>Metazoa</taxon>
        <taxon>Spiralia</taxon>
        <taxon>Lophotrochozoa</taxon>
        <taxon>Annelida</taxon>
        <taxon>Polychaeta</taxon>
        <taxon>Sedentaria</taxon>
        <taxon>Canalipalpata</taxon>
        <taxon>Sabellida</taxon>
        <taxon>Siboglinidae</taxon>
        <taxon>Ridgeia</taxon>
    </lineage>
</organism>
<feature type="chain" id="PRO_5042210218" description="CTHRC1 C-terminal domain-containing protein" evidence="1">
    <location>
        <begin position="20"/>
        <end position="242"/>
    </location>
</feature>
<reference evidence="3" key="1">
    <citation type="journal article" date="2023" name="Mol. Biol. Evol.">
        <title>Third-Generation Sequencing Reveals the Adaptive Role of the Epigenome in Three Deep-Sea Polychaetes.</title>
        <authorList>
            <person name="Perez M."/>
            <person name="Aroh O."/>
            <person name="Sun Y."/>
            <person name="Lan Y."/>
            <person name="Juniper S.K."/>
            <person name="Young C.R."/>
            <person name="Angers B."/>
            <person name="Qian P.Y."/>
        </authorList>
    </citation>
    <scope>NUCLEOTIDE SEQUENCE</scope>
    <source>
        <strain evidence="3">R07B-5</strain>
    </source>
</reference>
<keyword evidence="4" id="KW-1185">Reference proteome</keyword>
<feature type="domain" description="CTHRC1 C-terminal" evidence="2">
    <location>
        <begin position="95"/>
        <end position="229"/>
    </location>
</feature>
<evidence type="ECO:0000313" key="3">
    <source>
        <dbReference type="EMBL" id="KAK2173176.1"/>
    </source>
</evidence>
<sequence length="242" mass="26063">MTAALCVSVLLIVLCVTDGQSTTSDDSHCSYTFKVPAADCSQTSGEDQVLKSSVIGLQAQIKLLTKEIATIKAGMSLLLMKTIVGAVGGSVRQVFNLKQCSIRDPPNKNAEHGVIWSCGLVKKREETVLRVVWNGALRLIHSGSGASCRRWFFTLNGNECSEPQTIDTQLYIQNPSSNLHRPAYVEGYCRGIPAGHVNVAWNVGDCVPQGSFQVGDSSSGWGATVRIIVEELDIDDAVHVIT</sequence>
<accession>A0AAD9KKL7</accession>
<dbReference type="Proteomes" id="UP001209878">
    <property type="component" value="Unassembled WGS sequence"/>
</dbReference>
<dbReference type="InterPro" id="IPR057873">
    <property type="entry name" value="CTHRC1_C"/>
</dbReference>
<evidence type="ECO:0000313" key="4">
    <source>
        <dbReference type="Proteomes" id="UP001209878"/>
    </source>
</evidence>
<dbReference type="Pfam" id="PF25815">
    <property type="entry name" value="CTHRC1_C"/>
    <property type="match status" value="1"/>
</dbReference>
<comment type="caution">
    <text evidence="3">The sequence shown here is derived from an EMBL/GenBank/DDBJ whole genome shotgun (WGS) entry which is preliminary data.</text>
</comment>